<protein>
    <submittedName>
        <fullName evidence="1">Uncharacterized protein</fullName>
    </submittedName>
</protein>
<sequence length="138" mass="16386">LYSFVTSRRVSEENAKKIDAWIKSLDVGFYSVEYSWRKGEHPKQGSFNPDLFIKIRRDILVVEIKADTDISSENKAKLRYARQHFDRLNELQSEYKYYFKFLSPSSYDLFFQNLREGKHKAFKSNIEAKLDDLDRASL</sequence>
<name>X1BHK6_9ZZZZ</name>
<organism evidence="1">
    <name type="scientific">marine sediment metagenome</name>
    <dbReference type="NCBI Taxonomy" id="412755"/>
    <lineage>
        <taxon>unclassified sequences</taxon>
        <taxon>metagenomes</taxon>
        <taxon>ecological metagenomes</taxon>
    </lineage>
</organism>
<feature type="non-terminal residue" evidence="1">
    <location>
        <position position="1"/>
    </location>
</feature>
<dbReference type="AlphaFoldDB" id="X1BHK6"/>
<accession>X1BHK6</accession>
<comment type="caution">
    <text evidence="1">The sequence shown here is derived from an EMBL/GenBank/DDBJ whole genome shotgun (WGS) entry which is preliminary data.</text>
</comment>
<gene>
    <name evidence="1" type="ORF">S01H4_24175</name>
</gene>
<proteinExistence type="predicted"/>
<evidence type="ECO:0000313" key="1">
    <source>
        <dbReference type="EMBL" id="GAG83598.1"/>
    </source>
</evidence>
<dbReference type="EMBL" id="BART01011324">
    <property type="protein sequence ID" value="GAG83598.1"/>
    <property type="molecule type" value="Genomic_DNA"/>
</dbReference>
<reference evidence="1" key="1">
    <citation type="journal article" date="2014" name="Front. Microbiol.">
        <title>High frequency of phylogenetically diverse reductive dehalogenase-homologous genes in deep subseafloor sedimentary metagenomes.</title>
        <authorList>
            <person name="Kawai M."/>
            <person name="Futagami T."/>
            <person name="Toyoda A."/>
            <person name="Takaki Y."/>
            <person name="Nishi S."/>
            <person name="Hori S."/>
            <person name="Arai W."/>
            <person name="Tsubouchi T."/>
            <person name="Morono Y."/>
            <person name="Uchiyama I."/>
            <person name="Ito T."/>
            <person name="Fujiyama A."/>
            <person name="Inagaki F."/>
            <person name="Takami H."/>
        </authorList>
    </citation>
    <scope>NUCLEOTIDE SEQUENCE</scope>
    <source>
        <strain evidence="1">Expedition CK06-06</strain>
    </source>
</reference>